<keyword evidence="5" id="KW-1185">Reference proteome</keyword>
<name>A0A8H7RYE3_9FUNG</name>
<organism evidence="4 5">
    <name type="scientific">Circinella minor</name>
    <dbReference type="NCBI Taxonomy" id="1195481"/>
    <lineage>
        <taxon>Eukaryota</taxon>
        <taxon>Fungi</taxon>
        <taxon>Fungi incertae sedis</taxon>
        <taxon>Mucoromycota</taxon>
        <taxon>Mucoromycotina</taxon>
        <taxon>Mucoromycetes</taxon>
        <taxon>Mucorales</taxon>
        <taxon>Lichtheimiaceae</taxon>
        <taxon>Circinella</taxon>
    </lineage>
</organism>
<feature type="region of interest" description="Disordered" evidence="3">
    <location>
        <begin position="126"/>
        <end position="190"/>
    </location>
</feature>
<gene>
    <name evidence="4" type="ORF">INT45_007849</name>
</gene>
<feature type="compositionally biased region" description="Acidic residues" evidence="3">
    <location>
        <begin position="139"/>
        <end position="165"/>
    </location>
</feature>
<dbReference type="AlphaFoldDB" id="A0A8H7RYE3"/>
<dbReference type="Pfam" id="PF10273">
    <property type="entry name" value="WGG"/>
    <property type="match status" value="1"/>
</dbReference>
<dbReference type="Proteomes" id="UP000646827">
    <property type="component" value="Unassembled WGS sequence"/>
</dbReference>
<dbReference type="InterPro" id="IPR019398">
    <property type="entry name" value="Pre-rRNA_process_TSR2"/>
</dbReference>
<dbReference type="GO" id="GO:0006364">
    <property type="term" value="P:rRNA processing"/>
    <property type="evidence" value="ECO:0007669"/>
    <property type="project" value="UniProtKB-KW"/>
</dbReference>
<sequence length="190" mass="21948">SFIYLYIFKIMAANHPNKIAFEEGVSYIFKSWTALNLAVEQDWGGVESAEKRDWMINVIVDYFSSNGKKLDVEDIETILDQIMTDEFQTILEDDSSYLVAKHIVEIYHQCIRGDFTEVEKLKAKYQSRQPATASRQQNNDDDDDSSGEEGEEDNENDDDAMDMDQDESKPSKPEPEIDDDGFETVTYKRR</sequence>
<evidence type="ECO:0000313" key="4">
    <source>
        <dbReference type="EMBL" id="KAG2218146.1"/>
    </source>
</evidence>
<proteinExistence type="inferred from homology"/>
<protein>
    <recommendedName>
        <fullName evidence="6">Pre-rRNA-processing protein TSR2</fullName>
    </recommendedName>
</protein>
<evidence type="ECO:0000313" key="5">
    <source>
        <dbReference type="Proteomes" id="UP000646827"/>
    </source>
</evidence>
<evidence type="ECO:0000256" key="1">
    <source>
        <dbReference type="ARBA" id="ARBA00006524"/>
    </source>
</evidence>
<feature type="non-terminal residue" evidence="4">
    <location>
        <position position="1"/>
    </location>
</feature>
<accession>A0A8H7RYE3</accession>
<comment type="similarity">
    <text evidence="1">Belongs to the TSR2 family.</text>
</comment>
<feature type="compositionally biased region" description="Basic and acidic residues" evidence="3">
    <location>
        <begin position="166"/>
        <end position="175"/>
    </location>
</feature>
<keyword evidence="2" id="KW-0698">rRNA processing</keyword>
<evidence type="ECO:0000256" key="2">
    <source>
        <dbReference type="ARBA" id="ARBA00022552"/>
    </source>
</evidence>
<comment type="caution">
    <text evidence="4">The sequence shown here is derived from an EMBL/GenBank/DDBJ whole genome shotgun (WGS) entry which is preliminary data.</text>
</comment>
<dbReference type="EMBL" id="JAEPRB010000249">
    <property type="protein sequence ID" value="KAG2218146.1"/>
    <property type="molecule type" value="Genomic_DNA"/>
</dbReference>
<dbReference type="PANTHER" id="PTHR21250">
    <property type="entry name" value="PRE-RRNA-PROCESSING PROTEIN TSR2 HOMOLOG"/>
    <property type="match status" value="1"/>
</dbReference>
<feature type="compositionally biased region" description="Polar residues" evidence="3">
    <location>
        <begin position="126"/>
        <end position="136"/>
    </location>
</feature>
<evidence type="ECO:0008006" key="6">
    <source>
        <dbReference type="Google" id="ProtNLM"/>
    </source>
</evidence>
<dbReference type="OrthoDB" id="263560at2759"/>
<evidence type="ECO:0000256" key="3">
    <source>
        <dbReference type="SAM" id="MobiDB-lite"/>
    </source>
</evidence>
<reference evidence="4 5" key="1">
    <citation type="submission" date="2020-12" db="EMBL/GenBank/DDBJ databases">
        <title>Metabolic potential, ecology and presence of endohyphal bacteria is reflected in genomic diversity of Mucoromycotina.</title>
        <authorList>
            <person name="Muszewska A."/>
            <person name="Okrasinska A."/>
            <person name="Steczkiewicz K."/>
            <person name="Drgas O."/>
            <person name="Orlowska M."/>
            <person name="Perlinska-Lenart U."/>
            <person name="Aleksandrzak-Piekarczyk T."/>
            <person name="Szatraj K."/>
            <person name="Zielenkiewicz U."/>
            <person name="Pilsyk S."/>
            <person name="Malc E."/>
            <person name="Mieczkowski P."/>
            <person name="Kruszewska J.S."/>
            <person name="Biernat P."/>
            <person name="Pawlowska J."/>
        </authorList>
    </citation>
    <scope>NUCLEOTIDE SEQUENCE [LARGE SCALE GENOMIC DNA]</scope>
    <source>
        <strain evidence="4 5">CBS 142.35</strain>
    </source>
</reference>